<dbReference type="HOGENOM" id="CLU_2403823_0_0_1"/>
<organism evidence="1 2">
    <name type="scientific">Solanum tuberosum</name>
    <name type="common">Potato</name>
    <dbReference type="NCBI Taxonomy" id="4113"/>
    <lineage>
        <taxon>Eukaryota</taxon>
        <taxon>Viridiplantae</taxon>
        <taxon>Streptophyta</taxon>
        <taxon>Embryophyta</taxon>
        <taxon>Tracheophyta</taxon>
        <taxon>Spermatophyta</taxon>
        <taxon>Magnoliopsida</taxon>
        <taxon>eudicotyledons</taxon>
        <taxon>Gunneridae</taxon>
        <taxon>Pentapetalae</taxon>
        <taxon>asterids</taxon>
        <taxon>lamiids</taxon>
        <taxon>Solanales</taxon>
        <taxon>Solanaceae</taxon>
        <taxon>Solanoideae</taxon>
        <taxon>Solaneae</taxon>
        <taxon>Solanum</taxon>
    </lineage>
</organism>
<proteinExistence type="predicted"/>
<dbReference type="PaxDb" id="4113-PGSC0003DMT400070371"/>
<dbReference type="AlphaFoldDB" id="M1CM25"/>
<keyword evidence="2" id="KW-1185">Reference proteome</keyword>
<dbReference type="EnsemblPlants" id="PGSC0003DMT400070371">
    <property type="protein sequence ID" value="PGSC0003DMT400070371"/>
    <property type="gene ID" value="PGSC0003DMG400027359"/>
</dbReference>
<sequence>MGGVSSCRRQLIDRRGIELIYQKLNSFKEVRIVGFQVRRIQSCVQVFGSLVYEIICDNINVLKLYPGRDMDLLELSAYGNVRHGQDSGGCKIQ</sequence>
<accession>M1CM25</accession>
<name>M1CM25_SOLTU</name>
<dbReference type="InParanoid" id="M1CM25"/>
<reference evidence="2" key="1">
    <citation type="journal article" date="2011" name="Nature">
        <title>Genome sequence and analysis of the tuber crop potato.</title>
        <authorList>
            <consortium name="The Potato Genome Sequencing Consortium"/>
        </authorList>
    </citation>
    <scope>NUCLEOTIDE SEQUENCE [LARGE SCALE GENOMIC DNA]</scope>
    <source>
        <strain evidence="2">cv. DM1-3 516 R44</strain>
    </source>
</reference>
<protein>
    <submittedName>
        <fullName evidence="1">Uncharacterized protein</fullName>
    </submittedName>
</protein>
<evidence type="ECO:0000313" key="1">
    <source>
        <dbReference type="EnsemblPlants" id="PGSC0003DMT400070371"/>
    </source>
</evidence>
<dbReference type="Gramene" id="PGSC0003DMT400070371">
    <property type="protein sequence ID" value="PGSC0003DMT400070371"/>
    <property type="gene ID" value="PGSC0003DMG400027359"/>
</dbReference>
<dbReference type="Proteomes" id="UP000011115">
    <property type="component" value="Unassembled WGS sequence"/>
</dbReference>
<reference evidence="1" key="2">
    <citation type="submission" date="2015-06" db="UniProtKB">
        <authorList>
            <consortium name="EnsemblPlants"/>
        </authorList>
    </citation>
    <scope>IDENTIFICATION</scope>
    <source>
        <strain evidence="1">DM1-3 516 R44</strain>
    </source>
</reference>
<evidence type="ECO:0000313" key="2">
    <source>
        <dbReference type="Proteomes" id="UP000011115"/>
    </source>
</evidence>